<evidence type="ECO:0000256" key="1">
    <source>
        <dbReference type="ARBA" id="ARBA00022491"/>
    </source>
</evidence>
<keyword evidence="4" id="KW-0804">Transcription</keyword>
<dbReference type="GO" id="GO:0000976">
    <property type="term" value="F:transcription cis-regulatory region binding"/>
    <property type="evidence" value="ECO:0007669"/>
    <property type="project" value="TreeGrafter"/>
</dbReference>
<keyword evidence="7" id="KW-1185">Reference proteome</keyword>
<evidence type="ECO:0000256" key="2">
    <source>
        <dbReference type="ARBA" id="ARBA00023015"/>
    </source>
</evidence>
<dbReference type="GO" id="GO:0003700">
    <property type="term" value="F:DNA-binding transcription factor activity"/>
    <property type="evidence" value="ECO:0007669"/>
    <property type="project" value="TreeGrafter"/>
</dbReference>
<dbReference type="Gene3D" id="3.40.50.2300">
    <property type="match status" value="2"/>
</dbReference>
<reference evidence="6 7" key="1">
    <citation type="submission" date="2024-01" db="EMBL/GenBank/DDBJ databases">
        <title>Unpublished Manusciprt.</title>
        <authorList>
            <person name="Duman M."/>
            <person name="Valdes E.G."/>
            <person name="Ajmi N."/>
            <person name="Altun S."/>
            <person name="Saticioglu I.B."/>
        </authorList>
    </citation>
    <scope>NUCLEOTIDE SEQUENCE [LARGE SCALE GENOMIC DNA]</scope>
    <source>
        <strain evidence="6 7">120P</strain>
    </source>
</reference>
<dbReference type="Pfam" id="PF00356">
    <property type="entry name" value="LacI"/>
    <property type="match status" value="1"/>
</dbReference>
<gene>
    <name evidence="6" type="ORF">V0R53_08310</name>
</gene>
<dbReference type="CDD" id="cd06267">
    <property type="entry name" value="PBP1_LacI_sugar_binding-like"/>
    <property type="match status" value="1"/>
</dbReference>
<proteinExistence type="predicted"/>
<sequence>MDSNFMKKPSKATITDIAKRVNMTTVTVSRALNRPEKVKKETLAQILEVARELNYVPNAFARNLKSRESRLFGLVTASLDNPFYGEVIKAITREAKRRDFSLMLFDTDGSAELEARAIDTLLSYQVAGIILSVVSDEDDYHPSYLPKLEMAGIPVVQIDRKLADAPFAGVYLDNQESGYRGISALLEQGHRHFLVVGGPERSNITLSRLAGIRRALDQYPEHTSLDVLHGDYTQGPAREAVSEYLARGKRPDAIFGLNLLITLGSLEAMRQHGVSRNDIQLFSIDQVPYAHLYGEPIPCISHDTYALGLSAINMLLKKIDDPQHVPADAVVKGQLQP</sequence>
<dbReference type="InterPro" id="IPR000843">
    <property type="entry name" value="HTH_LacI"/>
</dbReference>
<dbReference type="PROSITE" id="PS50932">
    <property type="entry name" value="HTH_LACI_2"/>
    <property type="match status" value="1"/>
</dbReference>
<dbReference type="CDD" id="cd01392">
    <property type="entry name" value="HTH_LacI"/>
    <property type="match status" value="1"/>
</dbReference>
<name>A0AB35WRV4_9PSED</name>
<evidence type="ECO:0000256" key="4">
    <source>
        <dbReference type="ARBA" id="ARBA00023163"/>
    </source>
</evidence>
<dbReference type="Proteomes" id="UP001307839">
    <property type="component" value="Unassembled WGS sequence"/>
</dbReference>
<feature type="domain" description="HTH lacI-type" evidence="5">
    <location>
        <begin position="12"/>
        <end position="66"/>
    </location>
</feature>
<dbReference type="RefSeq" id="WP_330079281.1">
    <property type="nucleotide sequence ID" value="NZ_JAZDCU010000019.1"/>
</dbReference>
<evidence type="ECO:0000256" key="3">
    <source>
        <dbReference type="ARBA" id="ARBA00023125"/>
    </source>
</evidence>
<dbReference type="PANTHER" id="PTHR30146:SF151">
    <property type="entry name" value="HTH-TYPE TRANSCRIPTIONAL REPRESSOR CYTR"/>
    <property type="match status" value="1"/>
</dbReference>
<dbReference type="InterPro" id="IPR001761">
    <property type="entry name" value="Peripla_BP/Lac1_sug-bd_dom"/>
</dbReference>
<dbReference type="EMBL" id="JAZDQP010000005">
    <property type="protein sequence ID" value="MEE1866398.1"/>
    <property type="molecule type" value="Genomic_DNA"/>
</dbReference>
<dbReference type="AlphaFoldDB" id="A0AB35WRV4"/>
<dbReference type="InterPro" id="IPR028082">
    <property type="entry name" value="Peripla_BP_I"/>
</dbReference>
<dbReference type="Gene3D" id="1.10.260.40">
    <property type="entry name" value="lambda repressor-like DNA-binding domains"/>
    <property type="match status" value="1"/>
</dbReference>
<evidence type="ECO:0000313" key="7">
    <source>
        <dbReference type="Proteomes" id="UP001307839"/>
    </source>
</evidence>
<dbReference type="InterPro" id="IPR010982">
    <property type="entry name" value="Lambda_DNA-bd_dom_sf"/>
</dbReference>
<dbReference type="Pfam" id="PF00532">
    <property type="entry name" value="Peripla_BP_1"/>
    <property type="match status" value="1"/>
</dbReference>
<dbReference type="PANTHER" id="PTHR30146">
    <property type="entry name" value="LACI-RELATED TRANSCRIPTIONAL REPRESSOR"/>
    <property type="match status" value="1"/>
</dbReference>
<protein>
    <submittedName>
        <fullName evidence="6">LacI family DNA-binding transcriptional regulator</fullName>
    </submittedName>
</protein>
<keyword evidence="3 6" id="KW-0238">DNA-binding</keyword>
<dbReference type="SUPFAM" id="SSF47413">
    <property type="entry name" value="lambda repressor-like DNA-binding domains"/>
    <property type="match status" value="1"/>
</dbReference>
<dbReference type="SMART" id="SM00354">
    <property type="entry name" value="HTH_LACI"/>
    <property type="match status" value="1"/>
</dbReference>
<comment type="caution">
    <text evidence="6">The sequence shown here is derived from an EMBL/GenBank/DDBJ whole genome shotgun (WGS) entry which is preliminary data.</text>
</comment>
<evidence type="ECO:0000313" key="6">
    <source>
        <dbReference type="EMBL" id="MEE1866398.1"/>
    </source>
</evidence>
<dbReference type="SUPFAM" id="SSF53822">
    <property type="entry name" value="Periplasmic binding protein-like I"/>
    <property type="match status" value="1"/>
</dbReference>
<evidence type="ECO:0000259" key="5">
    <source>
        <dbReference type="PROSITE" id="PS50932"/>
    </source>
</evidence>
<accession>A0AB35WRV4</accession>
<keyword evidence="1" id="KW-0678">Repressor</keyword>
<organism evidence="6 7">
    <name type="scientific">Pseudomonas auratipiscis</name>
    <dbReference type="NCBI Taxonomy" id="3115853"/>
    <lineage>
        <taxon>Bacteria</taxon>
        <taxon>Pseudomonadati</taxon>
        <taxon>Pseudomonadota</taxon>
        <taxon>Gammaproteobacteria</taxon>
        <taxon>Pseudomonadales</taxon>
        <taxon>Pseudomonadaceae</taxon>
        <taxon>Pseudomonas</taxon>
    </lineage>
</organism>
<keyword evidence="2" id="KW-0805">Transcription regulation</keyword>